<comment type="subunit">
    <text evidence="10">Homodimer.</text>
</comment>
<dbReference type="PANTHER" id="PTHR42945">
    <property type="entry name" value="HISTIDINE BIOSYNTHESIS BIFUNCTIONAL PROTEIN"/>
    <property type="match status" value="1"/>
</dbReference>
<evidence type="ECO:0000256" key="10">
    <source>
        <dbReference type="HAMAP-Rule" id="MF_01021"/>
    </source>
</evidence>
<dbReference type="InterPro" id="IPR038019">
    <property type="entry name" value="PRib_AMP_CycHydrolase_sf"/>
</dbReference>
<keyword evidence="6 10" id="KW-0378">Hydrolase</keyword>
<feature type="domain" description="Phosphoribosyl-AMP cyclohydrolase" evidence="11">
    <location>
        <begin position="47"/>
        <end position="119"/>
    </location>
</feature>
<dbReference type="HAMAP" id="MF_01021">
    <property type="entry name" value="HisI"/>
    <property type="match status" value="1"/>
</dbReference>
<feature type="binding site" evidence="10">
    <location>
        <position position="96"/>
    </location>
    <ligand>
        <name>Mg(2+)</name>
        <dbReference type="ChEBI" id="CHEBI:18420"/>
    </ligand>
</feature>
<comment type="catalytic activity">
    <reaction evidence="1 10">
        <text>1-(5-phospho-beta-D-ribosyl)-5'-AMP + H2O = 1-(5-phospho-beta-D-ribosyl)-5-[(5-phospho-beta-D-ribosylamino)methylideneamino]imidazole-4-carboxamide</text>
        <dbReference type="Rhea" id="RHEA:20049"/>
        <dbReference type="ChEBI" id="CHEBI:15377"/>
        <dbReference type="ChEBI" id="CHEBI:58435"/>
        <dbReference type="ChEBI" id="CHEBI:59457"/>
        <dbReference type="EC" id="3.5.4.19"/>
    </reaction>
</comment>
<sequence length="153" mass="16386">MSNPVAPRAIAALTANDIDAIIAQVRFNDQGLVPAIAQQFDTREVLMMAWMNAESIRRSLVEQRAVYWSRSRQELWRKGDTSGAAQQLHGFAVDCDADTVLLQVDQTGAACHTGTRTCWDGDTLAVSDTAAIAHESANGATAGTSLHSADTQA</sequence>
<feature type="binding site" evidence="10">
    <location>
        <position position="94"/>
    </location>
    <ligand>
        <name>Mg(2+)</name>
        <dbReference type="ChEBI" id="CHEBI:18420"/>
    </ligand>
</feature>
<organism evidence="12 13">
    <name type="scientific">Gulosibacter bifidus</name>
    <dbReference type="NCBI Taxonomy" id="272239"/>
    <lineage>
        <taxon>Bacteria</taxon>
        <taxon>Bacillati</taxon>
        <taxon>Actinomycetota</taxon>
        <taxon>Actinomycetes</taxon>
        <taxon>Micrococcales</taxon>
        <taxon>Microbacteriaceae</taxon>
        <taxon>Gulosibacter</taxon>
    </lineage>
</organism>
<comment type="cofactor">
    <cofactor evidence="10">
        <name>Zn(2+)</name>
        <dbReference type="ChEBI" id="CHEBI:29105"/>
    </cofactor>
    <text evidence="10">Binds 1 zinc ion per subunit.</text>
</comment>
<comment type="cofactor">
    <cofactor evidence="10">
        <name>Mg(2+)</name>
        <dbReference type="ChEBI" id="CHEBI:18420"/>
    </cofactor>
    <text evidence="10">Binds 1 Mg(2+) ion per subunit.</text>
</comment>
<keyword evidence="13" id="KW-1185">Reference proteome</keyword>
<keyword evidence="5 10" id="KW-0479">Metal-binding</keyword>
<dbReference type="RefSeq" id="WP_370664358.1">
    <property type="nucleotide sequence ID" value="NZ_JBHUNF010000001.1"/>
</dbReference>
<evidence type="ECO:0000256" key="5">
    <source>
        <dbReference type="ARBA" id="ARBA00022723"/>
    </source>
</evidence>
<evidence type="ECO:0000256" key="9">
    <source>
        <dbReference type="ARBA" id="ARBA00023102"/>
    </source>
</evidence>
<evidence type="ECO:0000256" key="7">
    <source>
        <dbReference type="ARBA" id="ARBA00022833"/>
    </source>
</evidence>
<comment type="caution">
    <text evidence="12">The sequence shown here is derived from an EMBL/GenBank/DDBJ whole genome shotgun (WGS) entry which is preliminary data.</text>
</comment>
<evidence type="ECO:0000313" key="13">
    <source>
        <dbReference type="Proteomes" id="UP001597453"/>
    </source>
</evidence>
<comment type="similarity">
    <text evidence="10">Belongs to the PRA-CH family.</text>
</comment>
<dbReference type="GO" id="GO:0004635">
    <property type="term" value="F:phosphoribosyl-AMP cyclohydrolase activity"/>
    <property type="evidence" value="ECO:0007669"/>
    <property type="project" value="UniProtKB-EC"/>
</dbReference>
<evidence type="ECO:0000256" key="1">
    <source>
        <dbReference type="ARBA" id="ARBA00000024"/>
    </source>
</evidence>
<evidence type="ECO:0000256" key="2">
    <source>
        <dbReference type="ARBA" id="ARBA00005169"/>
    </source>
</evidence>
<accession>A0ABW5RG25</accession>
<dbReference type="NCBIfam" id="NF000768">
    <property type="entry name" value="PRK00051.1"/>
    <property type="match status" value="1"/>
</dbReference>
<protein>
    <recommendedName>
        <fullName evidence="10">Phosphoribosyl-AMP cyclohydrolase</fullName>
        <shortName evidence="10">PRA-CH</shortName>
        <ecNumber evidence="10">3.5.4.19</ecNumber>
    </recommendedName>
</protein>
<dbReference type="PANTHER" id="PTHR42945:SF11">
    <property type="entry name" value="PHOSPHORIBOSYL-AMP CYCLOHYDROLASE"/>
    <property type="match status" value="1"/>
</dbReference>
<evidence type="ECO:0000256" key="4">
    <source>
        <dbReference type="ARBA" id="ARBA00022605"/>
    </source>
</evidence>
<dbReference type="SUPFAM" id="SSF141734">
    <property type="entry name" value="HisI-like"/>
    <property type="match status" value="1"/>
</dbReference>
<dbReference type="InterPro" id="IPR002496">
    <property type="entry name" value="PRib_AMP_CycHydrolase_dom"/>
</dbReference>
<name>A0ABW5RG25_9MICO</name>
<comment type="subcellular location">
    <subcellularLocation>
        <location evidence="10">Cytoplasm</location>
    </subcellularLocation>
</comment>
<evidence type="ECO:0000313" key="12">
    <source>
        <dbReference type="EMBL" id="MFD2673867.1"/>
    </source>
</evidence>
<comment type="function">
    <text evidence="10">Catalyzes the hydrolysis of the adenine ring of phosphoribosyl-AMP.</text>
</comment>
<keyword evidence="9 10" id="KW-0368">Histidine biosynthesis</keyword>
<dbReference type="InterPro" id="IPR026660">
    <property type="entry name" value="PRA-CH"/>
</dbReference>
<keyword evidence="4 10" id="KW-0028">Amino-acid biosynthesis</keyword>
<dbReference type="Gene3D" id="3.10.20.810">
    <property type="entry name" value="Phosphoribosyl-AMP cyclohydrolase"/>
    <property type="match status" value="1"/>
</dbReference>
<dbReference type="EC" id="3.5.4.19" evidence="10"/>
<feature type="binding site" evidence="10">
    <location>
        <position position="95"/>
    </location>
    <ligand>
        <name>Zn(2+)</name>
        <dbReference type="ChEBI" id="CHEBI:29105"/>
        <note>ligand shared between dimeric partners</note>
    </ligand>
</feature>
<comment type="pathway">
    <text evidence="2 10">Amino-acid biosynthesis; L-histidine biosynthesis; L-histidine from 5-phospho-alpha-D-ribose 1-diphosphate: step 3/9.</text>
</comment>
<feature type="binding site" evidence="10">
    <location>
        <position position="118"/>
    </location>
    <ligand>
        <name>Zn(2+)</name>
        <dbReference type="ChEBI" id="CHEBI:29105"/>
        <note>ligand shared between dimeric partners</note>
    </ligand>
</feature>
<keyword evidence="8 10" id="KW-0460">Magnesium</keyword>
<feature type="binding site" evidence="10">
    <location>
        <position position="98"/>
    </location>
    <ligand>
        <name>Mg(2+)</name>
        <dbReference type="ChEBI" id="CHEBI:18420"/>
    </ligand>
</feature>
<dbReference type="EMBL" id="JBHUNF010000001">
    <property type="protein sequence ID" value="MFD2673867.1"/>
    <property type="molecule type" value="Genomic_DNA"/>
</dbReference>
<evidence type="ECO:0000256" key="3">
    <source>
        <dbReference type="ARBA" id="ARBA00022490"/>
    </source>
</evidence>
<evidence type="ECO:0000256" key="6">
    <source>
        <dbReference type="ARBA" id="ARBA00022801"/>
    </source>
</evidence>
<dbReference type="Pfam" id="PF01502">
    <property type="entry name" value="PRA-CH"/>
    <property type="match status" value="1"/>
</dbReference>
<evidence type="ECO:0000256" key="8">
    <source>
        <dbReference type="ARBA" id="ARBA00022842"/>
    </source>
</evidence>
<dbReference type="Proteomes" id="UP001597453">
    <property type="component" value="Unassembled WGS sequence"/>
</dbReference>
<proteinExistence type="inferred from homology"/>
<keyword evidence="3 10" id="KW-0963">Cytoplasm</keyword>
<reference evidence="13" key="1">
    <citation type="journal article" date="2019" name="Int. J. Syst. Evol. Microbiol.">
        <title>The Global Catalogue of Microorganisms (GCM) 10K type strain sequencing project: providing services to taxonomists for standard genome sequencing and annotation.</title>
        <authorList>
            <consortium name="The Broad Institute Genomics Platform"/>
            <consortium name="The Broad Institute Genome Sequencing Center for Infectious Disease"/>
            <person name="Wu L."/>
            <person name="Ma J."/>
        </authorList>
    </citation>
    <scope>NUCLEOTIDE SEQUENCE [LARGE SCALE GENOMIC DNA]</scope>
    <source>
        <strain evidence="13">TISTR 1511</strain>
    </source>
</reference>
<evidence type="ECO:0000259" key="11">
    <source>
        <dbReference type="Pfam" id="PF01502"/>
    </source>
</evidence>
<gene>
    <name evidence="10 12" type="primary">hisI</name>
    <name evidence="12" type="ORF">ACFSUQ_00900</name>
</gene>
<keyword evidence="7 10" id="KW-0862">Zinc</keyword>
<feature type="binding site" evidence="10">
    <location>
        <position position="111"/>
    </location>
    <ligand>
        <name>Zn(2+)</name>
        <dbReference type="ChEBI" id="CHEBI:29105"/>
        <note>ligand shared between dimeric partners</note>
    </ligand>
</feature>